<dbReference type="Gene3D" id="3.20.20.80">
    <property type="entry name" value="Glycosidases"/>
    <property type="match status" value="1"/>
</dbReference>
<reference evidence="7 8" key="1">
    <citation type="journal article" date="2020" name="Syst. Appl. Microbiol.">
        <title>Arthrospiribacter ruber gen. nov., sp. nov., a novel bacterium isolated from Arthrospira cultures.</title>
        <authorList>
            <person name="Waleron M."/>
            <person name="Misztak A."/>
            <person name="Waleron M.M."/>
            <person name="Furmaniak M."/>
            <person name="Mrozik A."/>
            <person name="Waleron K."/>
        </authorList>
    </citation>
    <scope>NUCLEOTIDE SEQUENCE [LARGE SCALE GENOMIC DNA]</scope>
    <source>
        <strain evidence="7 8">DPMB0001</strain>
    </source>
</reference>
<dbReference type="PANTHER" id="PTHR42732:SF1">
    <property type="entry name" value="BETA-MANNOSIDASE"/>
    <property type="match status" value="1"/>
</dbReference>
<evidence type="ECO:0000256" key="3">
    <source>
        <dbReference type="ARBA" id="ARBA00023295"/>
    </source>
</evidence>
<dbReference type="InterPro" id="IPR006102">
    <property type="entry name" value="Ig-like_GH2"/>
</dbReference>
<dbReference type="Gene3D" id="2.60.40.10">
    <property type="entry name" value="Immunoglobulins"/>
    <property type="match status" value="1"/>
</dbReference>
<keyword evidence="8" id="KW-1185">Reference proteome</keyword>
<dbReference type="InterPro" id="IPR017853">
    <property type="entry name" value="GH"/>
</dbReference>
<comment type="similarity">
    <text evidence="1">Belongs to the glycosyl hydrolase 2 family.</text>
</comment>
<dbReference type="Gene3D" id="2.60.120.260">
    <property type="entry name" value="Galactose-binding domain-like"/>
    <property type="match status" value="1"/>
</dbReference>
<keyword evidence="2 7" id="KW-0378">Hydrolase</keyword>
<dbReference type="InterPro" id="IPR006101">
    <property type="entry name" value="Glyco_hydro_2"/>
</dbReference>
<keyword evidence="3" id="KW-0326">Glycosidase</keyword>
<evidence type="ECO:0000256" key="1">
    <source>
        <dbReference type="ARBA" id="ARBA00007401"/>
    </source>
</evidence>
<dbReference type="SUPFAM" id="SSF49303">
    <property type="entry name" value="beta-Galactosidase/glucuronidase domain"/>
    <property type="match status" value="1"/>
</dbReference>
<evidence type="ECO:0000256" key="2">
    <source>
        <dbReference type="ARBA" id="ARBA00022801"/>
    </source>
</evidence>
<dbReference type="GO" id="GO:0005975">
    <property type="term" value="P:carbohydrate metabolic process"/>
    <property type="evidence" value="ECO:0007669"/>
    <property type="project" value="InterPro"/>
</dbReference>
<name>A0A951J0L6_9BACT</name>
<dbReference type="AlphaFoldDB" id="A0A951J0L6"/>
<dbReference type="InterPro" id="IPR013783">
    <property type="entry name" value="Ig-like_fold"/>
</dbReference>
<dbReference type="InterPro" id="IPR051913">
    <property type="entry name" value="GH2_Domain-Containing"/>
</dbReference>
<dbReference type="PANTHER" id="PTHR42732">
    <property type="entry name" value="BETA-GALACTOSIDASE"/>
    <property type="match status" value="1"/>
</dbReference>
<feature type="domain" description="Glycosyl hydrolases family 2 sugar binding" evidence="6">
    <location>
        <begin position="54"/>
        <end position="169"/>
    </location>
</feature>
<sequence length="574" mass="66029">MVNVEARETISLNGEWNAIIDPSGSGDYRQVWLDKKPQLKTDFFEYSFEGGPVLNVPGDFNTQMKELNYYEGIVWYKKPFNYSVKSGKRVFLHFGAVNYLADVYLNGVKIGSHEGGFTPFQFEITEKIKEGENSLIVRVDNRRLPKGLPGVGFDWLNYGGITRDVDLVETDVSFIEDYFIQLEKGSLNTVLGWVRLNGNQAKQEVTVEIPELDLRHVANTDAEGFAGIEFNMKPELWSPSEPKLYQVIIKSKTDVVIDSIGFRSIEVQGNKVLLNQQPIFLKAVNIHEENPYKRARAFSRDDARILLESAKELGCNMVRLVHYPHNEYMVKEAEKMGLMVWNELPVYQHIQFSDSLVPNKMENMLNEMISRDKNRGGVVVWALSNETYPGTANRDKELIELSEKCRANDSTRLVVHVTNSQTYRDHTFDIQDTLFLHSDLISINEYIGWYIPWQGKPSETKWKVAFPDKPIFISEFGGEAKFGNNDTPQDEAANWTEGYQEQIYLDQIEMFKTTPNLVGVSPWLLYDYKSLGRMHPVHQQGFNRKGLISEDGEKKKAWYVIKDYYSAEKDQIPK</sequence>
<dbReference type="InterPro" id="IPR008979">
    <property type="entry name" value="Galactose-bd-like_sf"/>
</dbReference>
<gene>
    <name evidence="7" type="ORF">EGN73_22085</name>
</gene>
<feature type="domain" description="Glycoside hydrolase family 2 immunoglobulin-like beta-sandwich" evidence="4">
    <location>
        <begin position="174"/>
        <end position="263"/>
    </location>
</feature>
<dbReference type="Pfam" id="PF02837">
    <property type="entry name" value="Glyco_hydro_2_N"/>
    <property type="match status" value="1"/>
</dbReference>
<dbReference type="SUPFAM" id="SSF49785">
    <property type="entry name" value="Galactose-binding domain-like"/>
    <property type="match status" value="1"/>
</dbReference>
<protein>
    <submittedName>
        <fullName evidence="7">Glycoside hydrolase family 2</fullName>
    </submittedName>
</protein>
<evidence type="ECO:0000259" key="5">
    <source>
        <dbReference type="Pfam" id="PF02836"/>
    </source>
</evidence>
<comment type="caution">
    <text evidence="7">The sequence shown here is derived from an EMBL/GenBank/DDBJ whole genome shotgun (WGS) entry which is preliminary data.</text>
</comment>
<evidence type="ECO:0000259" key="4">
    <source>
        <dbReference type="Pfam" id="PF00703"/>
    </source>
</evidence>
<proteinExistence type="inferred from homology"/>
<dbReference type="Pfam" id="PF02836">
    <property type="entry name" value="Glyco_hydro_2_C"/>
    <property type="match status" value="1"/>
</dbReference>
<dbReference type="EMBL" id="RPHB01000017">
    <property type="protein sequence ID" value="MBW3470473.1"/>
    <property type="molecule type" value="Genomic_DNA"/>
</dbReference>
<evidence type="ECO:0000259" key="6">
    <source>
        <dbReference type="Pfam" id="PF02837"/>
    </source>
</evidence>
<dbReference type="InterPro" id="IPR036156">
    <property type="entry name" value="Beta-gal/glucu_dom_sf"/>
</dbReference>
<dbReference type="PRINTS" id="PR00132">
    <property type="entry name" value="GLHYDRLASE2"/>
</dbReference>
<dbReference type="Proteomes" id="UP000727490">
    <property type="component" value="Unassembled WGS sequence"/>
</dbReference>
<dbReference type="Pfam" id="PF00703">
    <property type="entry name" value="Glyco_hydro_2"/>
    <property type="match status" value="1"/>
</dbReference>
<organism evidence="7 8">
    <name type="scientific">Arthrospiribacter ruber</name>
    <dbReference type="NCBI Taxonomy" id="2487934"/>
    <lineage>
        <taxon>Bacteria</taxon>
        <taxon>Pseudomonadati</taxon>
        <taxon>Bacteroidota</taxon>
        <taxon>Cytophagia</taxon>
        <taxon>Cytophagales</taxon>
        <taxon>Cyclobacteriaceae</taxon>
        <taxon>Arthrospiribacter</taxon>
    </lineage>
</organism>
<dbReference type="GO" id="GO:0004553">
    <property type="term" value="F:hydrolase activity, hydrolyzing O-glycosyl compounds"/>
    <property type="evidence" value="ECO:0007669"/>
    <property type="project" value="InterPro"/>
</dbReference>
<dbReference type="SUPFAM" id="SSF51445">
    <property type="entry name" value="(Trans)glycosidases"/>
    <property type="match status" value="1"/>
</dbReference>
<dbReference type="InterPro" id="IPR006103">
    <property type="entry name" value="Glyco_hydro_2_cat"/>
</dbReference>
<accession>A0A951J0L6</accession>
<evidence type="ECO:0000313" key="7">
    <source>
        <dbReference type="EMBL" id="MBW3470473.1"/>
    </source>
</evidence>
<dbReference type="InterPro" id="IPR006104">
    <property type="entry name" value="Glyco_hydro_2_N"/>
</dbReference>
<evidence type="ECO:0000313" key="8">
    <source>
        <dbReference type="Proteomes" id="UP000727490"/>
    </source>
</evidence>
<feature type="domain" description="Glycoside hydrolase family 2 catalytic" evidence="5">
    <location>
        <begin position="265"/>
        <end position="566"/>
    </location>
</feature>